<reference evidence="2" key="1">
    <citation type="submission" date="2021-12" db="EMBL/GenBank/DDBJ databases">
        <title>Black yeast isolated from Biological Soil Crust.</title>
        <authorList>
            <person name="Kurbessoian T."/>
        </authorList>
    </citation>
    <scope>NUCLEOTIDE SEQUENCE</scope>
    <source>
        <strain evidence="2">CCFEE 5208</strain>
    </source>
</reference>
<dbReference type="Proteomes" id="UP001168146">
    <property type="component" value="Unassembled WGS sequence"/>
</dbReference>
<dbReference type="Pfam" id="PF25540">
    <property type="entry name" value="DUF7923"/>
    <property type="match status" value="1"/>
</dbReference>
<feature type="domain" description="DUF7923" evidence="1">
    <location>
        <begin position="76"/>
        <end position="257"/>
    </location>
</feature>
<dbReference type="EMBL" id="JASUXU010000128">
    <property type="protein sequence ID" value="KAK0304465.1"/>
    <property type="molecule type" value="Genomic_DNA"/>
</dbReference>
<dbReference type="InterPro" id="IPR057683">
    <property type="entry name" value="DUF7923"/>
</dbReference>
<sequence>MALFSRNPEELDSLEKQWESLKVKEDCRQKLVELSAHNDTVRTEVENLKFHERNYLKELKTLAEECKSYEGRLEGAPFVAVLVDGDNTLFLDDFVKDGTSGGERAAKKLREAIQGYIKNLFNAPPHWKVVVRIYINKHGLVDTYTRSSTVSVTRTVEQFIVGFNHELPLFEFVDAGADREAADNKIKENLALYWADGQCKQILLAGSADRGYVGPLRTYRAEVKLTTKLVLVESVPFPRDFKELADWFHTTSFKDVFRGSKLATQVQISPEPSARQTYATATADLSSSQTRTQTAFSFPLMWVDNSHDTASRKVQLNRSGQRIDERLRRWDDQLR</sequence>
<name>A0AAN6F753_9PEZI</name>
<evidence type="ECO:0000313" key="2">
    <source>
        <dbReference type="EMBL" id="KAK0304465.1"/>
    </source>
</evidence>
<protein>
    <recommendedName>
        <fullName evidence="1">DUF7923 domain-containing protein</fullName>
    </recommendedName>
</protein>
<dbReference type="PANTHER" id="PTHR37543">
    <property type="entry name" value="CCCH ZINC FINGER DNA BINDING PROTEIN (AFU_ORTHOLOGUE AFUA_5G12760)"/>
    <property type="match status" value="1"/>
</dbReference>
<accession>A0AAN6F753</accession>
<evidence type="ECO:0000259" key="1">
    <source>
        <dbReference type="Pfam" id="PF25540"/>
    </source>
</evidence>
<gene>
    <name evidence="2" type="ORF">LTR82_017178</name>
</gene>
<dbReference type="PANTHER" id="PTHR37543:SF1">
    <property type="entry name" value="CCCH ZINC FINGER DNA BINDING PROTEIN (AFU_ORTHOLOGUE AFUA_5G12760)"/>
    <property type="match status" value="1"/>
</dbReference>
<proteinExistence type="predicted"/>
<comment type="caution">
    <text evidence="2">The sequence shown here is derived from an EMBL/GenBank/DDBJ whole genome shotgun (WGS) entry which is preliminary data.</text>
</comment>
<dbReference type="AlphaFoldDB" id="A0AAN6F753"/>
<organism evidence="2 3">
    <name type="scientific">Friedmanniomyces endolithicus</name>
    <dbReference type="NCBI Taxonomy" id="329885"/>
    <lineage>
        <taxon>Eukaryota</taxon>
        <taxon>Fungi</taxon>
        <taxon>Dikarya</taxon>
        <taxon>Ascomycota</taxon>
        <taxon>Pezizomycotina</taxon>
        <taxon>Dothideomycetes</taxon>
        <taxon>Dothideomycetidae</taxon>
        <taxon>Mycosphaerellales</taxon>
        <taxon>Teratosphaeriaceae</taxon>
        <taxon>Friedmanniomyces</taxon>
    </lineage>
</organism>
<evidence type="ECO:0000313" key="3">
    <source>
        <dbReference type="Proteomes" id="UP001168146"/>
    </source>
</evidence>